<dbReference type="EMBL" id="AKRT01000495">
    <property type="protein sequence ID" value="EIR12485.1"/>
    <property type="molecule type" value="Genomic_DNA"/>
</dbReference>
<dbReference type="AlphaFoldDB" id="A0AB72ZDR6"/>
<accession>A0AB72ZDR6</accession>
<dbReference type="Proteomes" id="UP000003231">
    <property type="component" value="Unassembled WGS sequence"/>
</dbReference>
<proteinExistence type="predicted"/>
<comment type="caution">
    <text evidence="1">The sequence shown here is derived from an EMBL/GenBank/DDBJ whole genome shotgun (WGS) entry which is preliminary data.</text>
</comment>
<evidence type="ECO:0000313" key="2">
    <source>
        <dbReference type="Proteomes" id="UP000003231"/>
    </source>
</evidence>
<name>A0AB72ZDR6_YERPE</name>
<organism evidence="1 2">
    <name type="scientific">Yersinia pestis PY-08</name>
    <dbReference type="NCBI Taxonomy" id="992134"/>
    <lineage>
        <taxon>Bacteria</taxon>
        <taxon>Pseudomonadati</taxon>
        <taxon>Pseudomonadota</taxon>
        <taxon>Gammaproteobacteria</taxon>
        <taxon>Enterobacterales</taxon>
        <taxon>Yersiniaceae</taxon>
        <taxon>Yersinia</taxon>
    </lineage>
</organism>
<gene>
    <name evidence="1" type="ORF">YPPY08_4518</name>
</gene>
<reference evidence="1 2" key="1">
    <citation type="submission" date="2012-05" db="EMBL/GenBank/DDBJ databases">
        <title>Genome sequence of Yersinia Pestis PY-08.</title>
        <authorList>
            <person name="Santana-Cruz I."/>
            <person name="Sengamalay N."/>
            <person name="McCracken C."/>
            <person name="Daugherty S.C."/>
            <person name="Maroo A."/>
            <person name="Vara P.G."/>
            <person name="Tallon L.J."/>
            <person name="Sadzewicz L."/>
            <person name="Vinetz J.M."/>
            <person name="Cespedes Zambrano M.J."/>
            <person name="Fraser-Liggett C.M."/>
            <person name="Tettelin H."/>
        </authorList>
    </citation>
    <scope>NUCLEOTIDE SEQUENCE [LARGE SCALE GENOMIC DNA]</scope>
    <source>
        <strain evidence="1 2">PY-08</strain>
    </source>
</reference>
<evidence type="ECO:0000313" key="1">
    <source>
        <dbReference type="EMBL" id="EIR12485.1"/>
    </source>
</evidence>
<protein>
    <submittedName>
        <fullName evidence="1">Uncharacterized protein</fullName>
    </submittedName>
</protein>
<sequence>MKLRAFCKIPWRPFPHERAIAVKGSVIDFDFLGQLQSAPPLQQTGQ</sequence>